<evidence type="ECO:0000256" key="3">
    <source>
        <dbReference type="ARBA" id="ARBA00022898"/>
    </source>
</evidence>
<dbReference type="PROSITE" id="PS00868">
    <property type="entry name" value="CYS_MET_METAB_PP"/>
    <property type="match status" value="1"/>
</dbReference>
<keyword evidence="2 5" id="KW-0808">Transferase</keyword>
<dbReference type="InterPro" id="IPR006235">
    <property type="entry name" value="OAc-hSer/O-AcSer_sulfhydrylase"/>
</dbReference>
<comment type="caution">
    <text evidence="5">The sequence shown here is derived from an EMBL/GenBank/DDBJ whole genome shotgun (WGS) entry which is preliminary data.</text>
</comment>
<dbReference type="Gene3D" id="3.40.640.10">
    <property type="entry name" value="Type I PLP-dependent aspartate aminotransferase-like (Major domain)"/>
    <property type="match status" value="1"/>
</dbReference>
<evidence type="ECO:0000256" key="1">
    <source>
        <dbReference type="ARBA" id="ARBA00001933"/>
    </source>
</evidence>
<evidence type="ECO:0000313" key="5">
    <source>
        <dbReference type="EMBL" id="KAJ7716613.1"/>
    </source>
</evidence>
<dbReference type="Proteomes" id="UP001215598">
    <property type="component" value="Unassembled WGS sequence"/>
</dbReference>
<comment type="cofactor">
    <cofactor evidence="1 4">
        <name>pyridoxal 5'-phosphate</name>
        <dbReference type="ChEBI" id="CHEBI:597326"/>
    </cofactor>
</comment>
<organism evidence="5 6">
    <name type="scientific">Mycena metata</name>
    <dbReference type="NCBI Taxonomy" id="1033252"/>
    <lineage>
        <taxon>Eukaryota</taxon>
        <taxon>Fungi</taxon>
        <taxon>Dikarya</taxon>
        <taxon>Basidiomycota</taxon>
        <taxon>Agaricomycotina</taxon>
        <taxon>Agaricomycetes</taxon>
        <taxon>Agaricomycetidae</taxon>
        <taxon>Agaricales</taxon>
        <taxon>Marasmiineae</taxon>
        <taxon>Mycenaceae</taxon>
        <taxon>Mycena</taxon>
    </lineage>
</organism>
<dbReference type="EMBL" id="JARKIB010000289">
    <property type="protein sequence ID" value="KAJ7716613.1"/>
    <property type="molecule type" value="Genomic_DNA"/>
</dbReference>
<dbReference type="AlphaFoldDB" id="A0AAD7MGL5"/>
<dbReference type="SUPFAM" id="SSF53383">
    <property type="entry name" value="PLP-dependent transferases"/>
    <property type="match status" value="1"/>
</dbReference>
<dbReference type="InterPro" id="IPR015424">
    <property type="entry name" value="PyrdxlP-dep_Trfase"/>
</dbReference>
<accession>A0AAD7MGL5</accession>
<dbReference type="GO" id="GO:0005737">
    <property type="term" value="C:cytoplasm"/>
    <property type="evidence" value="ECO:0007669"/>
    <property type="project" value="TreeGrafter"/>
</dbReference>
<gene>
    <name evidence="5" type="ORF">B0H16DRAFT_1741137</name>
</gene>
<dbReference type="GO" id="GO:0003961">
    <property type="term" value="F:O-acetylhomoserine aminocarboxypropyltransferase activity"/>
    <property type="evidence" value="ECO:0007669"/>
    <property type="project" value="TreeGrafter"/>
</dbReference>
<dbReference type="GO" id="GO:0071269">
    <property type="term" value="P:L-homocysteine biosynthetic process"/>
    <property type="evidence" value="ECO:0007669"/>
    <property type="project" value="TreeGrafter"/>
</dbReference>
<dbReference type="PANTHER" id="PTHR43797">
    <property type="entry name" value="HOMOCYSTEINE/CYSTEINE SYNTHASE"/>
    <property type="match status" value="1"/>
</dbReference>
<keyword evidence="3 4" id="KW-0663">Pyridoxal phosphate</keyword>
<comment type="similarity">
    <text evidence="4">Belongs to the trans-sulfuration enzymes family.</text>
</comment>
<dbReference type="GO" id="GO:0006535">
    <property type="term" value="P:cysteine biosynthetic process from serine"/>
    <property type="evidence" value="ECO:0007669"/>
    <property type="project" value="TreeGrafter"/>
</dbReference>
<dbReference type="Pfam" id="PF01053">
    <property type="entry name" value="Cys_Met_Meta_PP"/>
    <property type="match status" value="2"/>
</dbReference>
<keyword evidence="6" id="KW-1185">Reference proteome</keyword>
<dbReference type="GO" id="GO:0019346">
    <property type="term" value="P:transsulfuration"/>
    <property type="evidence" value="ECO:0007669"/>
    <property type="project" value="InterPro"/>
</dbReference>
<evidence type="ECO:0000256" key="4">
    <source>
        <dbReference type="RuleBase" id="RU362118"/>
    </source>
</evidence>
<name>A0AAD7MGL5_9AGAR</name>
<evidence type="ECO:0000313" key="6">
    <source>
        <dbReference type="Proteomes" id="UP001215598"/>
    </source>
</evidence>
<evidence type="ECO:0000256" key="2">
    <source>
        <dbReference type="ARBA" id="ARBA00022679"/>
    </source>
</evidence>
<protein>
    <submittedName>
        <fullName evidence="5">Pyridoxal phosphate-dependent transferase</fullName>
    </submittedName>
</protein>
<dbReference type="PANTHER" id="PTHR43797:SF2">
    <property type="entry name" value="HOMOCYSTEINE_CYSTEINE SYNTHASE"/>
    <property type="match status" value="1"/>
</dbReference>
<proteinExistence type="inferred from homology"/>
<reference evidence="5" key="1">
    <citation type="submission" date="2023-03" db="EMBL/GenBank/DDBJ databases">
        <title>Massive genome expansion in bonnet fungi (Mycena s.s.) driven by repeated elements and novel gene families across ecological guilds.</title>
        <authorList>
            <consortium name="Lawrence Berkeley National Laboratory"/>
            <person name="Harder C.B."/>
            <person name="Miyauchi S."/>
            <person name="Viragh M."/>
            <person name="Kuo A."/>
            <person name="Thoen E."/>
            <person name="Andreopoulos B."/>
            <person name="Lu D."/>
            <person name="Skrede I."/>
            <person name="Drula E."/>
            <person name="Henrissat B."/>
            <person name="Morin E."/>
            <person name="Kohler A."/>
            <person name="Barry K."/>
            <person name="LaButti K."/>
            <person name="Morin E."/>
            <person name="Salamov A."/>
            <person name="Lipzen A."/>
            <person name="Mereny Z."/>
            <person name="Hegedus B."/>
            <person name="Baldrian P."/>
            <person name="Stursova M."/>
            <person name="Weitz H."/>
            <person name="Taylor A."/>
            <person name="Grigoriev I.V."/>
            <person name="Nagy L.G."/>
            <person name="Martin F."/>
            <person name="Kauserud H."/>
        </authorList>
    </citation>
    <scope>NUCLEOTIDE SEQUENCE</scope>
    <source>
        <strain evidence="5">CBHHK182m</strain>
    </source>
</reference>
<dbReference type="InterPro" id="IPR000277">
    <property type="entry name" value="Cys/Met-Metab_PyrdxlP-dep_enz"/>
</dbReference>
<dbReference type="GO" id="GO:0030170">
    <property type="term" value="F:pyridoxal phosphate binding"/>
    <property type="evidence" value="ECO:0007669"/>
    <property type="project" value="InterPro"/>
</dbReference>
<dbReference type="GO" id="GO:0004124">
    <property type="term" value="F:cysteine synthase activity"/>
    <property type="evidence" value="ECO:0007669"/>
    <property type="project" value="TreeGrafter"/>
</dbReference>
<dbReference type="InterPro" id="IPR054542">
    <property type="entry name" value="Cys_met_metab_PP"/>
</dbReference>
<sequence length="248" mass="26232">MSCDVFEKRIAALEGGVAAVATASGPGQLAQLLALTPLAEAGDNIVASVHLYGGTYNQLKVSFRKFGIETRFIDVRTFPHPALPCPPLPSRPLSLPSLPVSSPPLPAAINARTRATFVKVIASSDFSIADVAHTASIPLAVDNTFSMAGWVARPLDLGADILVTSATKWIGGHGTTSGGVSTSYDWEWGASEAHQRLSLVTLASVRLWQARFLSNANSGKWLLLSDISLRSGGLYPLLQLSFHPADCV</sequence>
<dbReference type="InterPro" id="IPR015421">
    <property type="entry name" value="PyrdxlP-dep_Trfase_major"/>
</dbReference>